<dbReference type="PIRSF" id="PIRSF005485">
    <property type="entry name" value="HrcA"/>
    <property type="match status" value="1"/>
</dbReference>
<keyword evidence="3 6" id="KW-0346">Stress response</keyword>
<comment type="similarity">
    <text evidence="6">Belongs to the HrcA family.</text>
</comment>
<keyword evidence="1 6" id="KW-0678">Repressor</keyword>
<dbReference type="RefSeq" id="WP_067539744.1">
    <property type="nucleotide sequence ID" value="NZ_AP025567.1"/>
</dbReference>
<dbReference type="Pfam" id="PF01628">
    <property type="entry name" value="HrcA"/>
    <property type="match status" value="1"/>
</dbReference>
<dbReference type="SUPFAM" id="SSF46785">
    <property type="entry name" value="Winged helix' DNA-binding domain"/>
    <property type="match status" value="1"/>
</dbReference>
<evidence type="ECO:0000256" key="3">
    <source>
        <dbReference type="ARBA" id="ARBA00023016"/>
    </source>
</evidence>
<evidence type="ECO:0000256" key="6">
    <source>
        <dbReference type="HAMAP-Rule" id="MF_00081"/>
    </source>
</evidence>
<dbReference type="InterPro" id="IPR005104">
    <property type="entry name" value="WHTH_HrcA_DNA-bd"/>
</dbReference>
<dbReference type="InterPro" id="IPR029016">
    <property type="entry name" value="GAF-like_dom_sf"/>
</dbReference>
<dbReference type="GO" id="GO:0003677">
    <property type="term" value="F:DNA binding"/>
    <property type="evidence" value="ECO:0007669"/>
    <property type="project" value="InterPro"/>
</dbReference>
<dbReference type="EMBL" id="QRMS01000001">
    <property type="protein sequence ID" value="RHJ89461.1"/>
    <property type="molecule type" value="Genomic_DNA"/>
</dbReference>
<evidence type="ECO:0000256" key="5">
    <source>
        <dbReference type="ARBA" id="ARBA00055319"/>
    </source>
</evidence>
<accession>A0A415E6R3</accession>
<dbReference type="InterPro" id="IPR036390">
    <property type="entry name" value="WH_DNA-bd_sf"/>
</dbReference>
<feature type="domain" description="Heat-inducible transcription repressor HrcA C-terminal" evidence="7">
    <location>
        <begin position="105"/>
        <end position="323"/>
    </location>
</feature>
<protein>
    <recommendedName>
        <fullName evidence="6">Heat-inducible transcription repressor HrcA</fullName>
    </recommendedName>
</protein>
<dbReference type="Proteomes" id="UP000284841">
    <property type="component" value="Unassembled WGS sequence"/>
</dbReference>
<dbReference type="Pfam" id="PF03444">
    <property type="entry name" value="WHD_HrcA"/>
    <property type="match status" value="1"/>
</dbReference>
<dbReference type="PANTHER" id="PTHR34824:SF1">
    <property type="entry name" value="HEAT-INDUCIBLE TRANSCRIPTION REPRESSOR HRCA"/>
    <property type="match status" value="1"/>
</dbReference>
<keyword evidence="4 6" id="KW-0804">Transcription</keyword>
<dbReference type="InterPro" id="IPR036388">
    <property type="entry name" value="WH-like_DNA-bd_sf"/>
</dbReference>
<evidence type="ECO:0000259" key="8">
    <source>
        <dbReference type="Pfam" id="PF03444"/>
    </source>
</evidence>
<dbReference type="InterPro" id="IPR021153">
    <property type="entry name" value="HrcA_C"/>
</dbReference>
<evidence type="ECO:0000256" key="1">
    <source>
        <dbReference type="ARBA" id="ARBA00022491"/>
    </source>
</evidence>
<dbReference type="GeneID" id="83005127"/>
<feature type="domain" description="Winged helix-turn-helix transcription repressor HrcA DNA-binding" evidence="8">
    <location>
        <begin position="2"/>
        <end position="74"/>
    </location>
</feature>
<comment type="function">
    <text evidence="5 6">Negative regulator of class I heat shock genes (grpE-dnaK-dnaJ and groELS operons). Prevents heat-shock induction of these operons.</text>
</comment>
<dbReference type="NCBIfam" id="TIGR00331">
    <property type="entry name" value="hrcA"/>
    <property type="match status" value="1"/>
</dbReference>
<proteinExistence type="inferred from homology"/>
<dbReference type="FunFam" id="1.10.10.10:FF:000049">
    <property type="entry name" value="Heat-inducible transcription repressor HrcA"/>
    <property type="match status" value="1"/>
</dbReference>
<dbReference type="HAMAP" id="MF_00081">
    <property type="entry name" value="HrcA"/>
    <property type="match status" value="1"/>
</dbReference>
<dbReference type="Gene3D" id="3.30.390.60">
    <property type="entry name" value="Heat-inducible transcription repressor hrca homolog, domain 3"/>
    <property type="match status" value="1"/>
</dbReference>
<dbReference type="Gene3D" id="1.10.10.10">
    <property type="entry name" value="Winged helix-like DNA-binding domain superfamily/Winged helix DNA-binding domain"/>
    <property type="match status" value="1"/>
</dbReference>
<comment type="caution">
    <text evidence="9">The sequence shown here is derived from an EMBL/GenBank/DDBJ whole genome shotgun (WGS) entry which is preliminary data.</text>
</comment>
<dbReference type="Gene3D" id="3.30.450.40">
    <property type="match status" value="1"/>
</dbReference>
<evidence type="ECO:0000313" key="10">
    <source>
        <dbReference type="Proteomes" id="UP000284841"/>
    </source>
</evidence>
<keyword evidence="10" id="KW-1185">Reference proteome</keyword>
<gene>
    <name evidence="6 9" type="primary">hrcA</name>
    <name evidence="9" type="ORF">DW099_02490</name>
</gene>
<reference evidence="9 10" key="1">
    <citation type="submission" date="2018-08" db="EMBL/GenBank/DDBJ databases">
        <title>A genome reference for cultivated species of the human gut microbiota.</title>
        <authorList>
            <person name="Zou Y."/>
            <person name="Xue W."/>
            <person name="Luo G."/>
        </authorList>
    </citation>
    <scope>NUCLEOTIDE SEQUENCE [LARGE SCALE GENOMIC DNA]</scope>
    <source>
        <strain evidence="9 10">AM07-24</strain>
    </source>
</reference>
<evidence type="ECO:0000259" key="7">
    <source>
        <dbReference type="Pfam" id="PF01628"/>
    </source>
</evidence>
<dbReference type="PANTHER" id="PTHR34824">
    <property type="entry name" value="HEAT-INDUCIBLE TRANSCRIPTION REPRESSOR HRCA"/>
    <property type="match status" value="1"/>
</dbReference>
<dbReference type="AlphaFoldDB" id="A0A415E6R3"/>
<dbReference type="SUPFAM" id="SSF55781">
    <property type="entry name" value="GAF domain-like"/>
    <property type="match status" value="1"/>
</dbReference>
<organism evidence="9 10">
    <name type="scientific">Emergencia timonensis</name>
    <dbReference type="NCBI Taxonomy" id="1776384"/>
    <lineage>
        <taxon>Bacteria</taxon>
        <taxon>Bacillati</taxon>
        <taxon>Bacillota</taxon>
        <taxon>Clostridia</taxon>
        <taxon>Peptostreptococcales</taxon>
        <taxon>Anaerovoracaceae</taxon>
        <taxon>Emergencia</taxon>
    </lineage>
</organism>
<evidence type="ECO:0000313" key="9">
    <source>
        <dbReference type="EMBL" id="RHJ89461.1"/>
    </source>
</evidence>
<dbReference type="STRING" id="1776384.GCA_900086585_02807"/>
<keyword evidence="2 6" id="KW-0805">Transcription regulation</keyword>
<dbReference type="OrthoDB" id="9783139at2"/>
<dbReference type="InterPro" id="IPR002571">
    <property type="entry name" value="HrcA"/>
</dbReference>
<dbReference type="InterPro" id="IPR023120">
    <property type="entry name" value="WHTH_transcript_rep_HrcA_IDD"/>
</dbReference>
<dbReference type="GO" id="GO:0045892">
    <property type="term" value="P:negative regulation of DNA-templated transcription"/>
    <property type="evidence" value="ECO:0007669"/>
    <property type="project" value="UniProtKB-UniRule"/>
</dbReference>
<evidence type="ECO:0000256" key="2">
    <source>
        <dbReference type="ARBA" id="ARBA00023015"/>
    </source>
</evidence>
<sequence>MELTERKLKILQAIISDYVRSAEPVGSRTLSKKFDLGISPATIRNEMSDLEEMGYLSHPHTSAGRVPSDKAYRLYVNHLMERHELTTVEKNLIAEKLRADVNEFDETIKHAARILSEITNLTSFAMSPTQNEDTLRFVNLLPVDEHTVVLMIVSESGKVSNTALKLKVPYTEESLQILAKNITYNYNGKKITDVLKSRIISNFESDIEAMSRLAENIMPNFMKTLEDMLNVNLYMDGLTNIFDIPEYNDLEKAKSFLSLLDKKEDFTKRLMEREDGIIVTIGDENADDLMNDCSLITATYHVDGKLVGKIGVIGPTRMRYDEITSIIEYLTDNLNSTFQLEGGEKENE</sequence>
<name>A0A415E6R3_9FIRM</name>
<evidence type="ECO:0000256" key="4">
    <source>
        <dbReference type="ARBA" id="ARBA00023163"/>
    </source>
</evidence>